<dbReference type="GO" id="GO:0004764">
    <property type="term" value="F:shikimate 3-dehydrogenase (NADP+) activity"/>
    <property type="evidence" value="ECO:0007669"/>
    <property type="project" value="UniProtKB-EC"/>
</dbReference>
<dbReference type="EC" id="1.1.1.25" evidence="5"/>
<gene>
    <name evidence="5" type="primary">aroE</name>
    <name evidence="5" type="ORF">HQ47_08595</name>
</gene>
<keyword evidence="3" id="KW-0057">Aromatic amino acid biosynthesis</keyword>
<keyword evidence="3" id="KW-0028">Amino-acid biosynthesis</keyword>
<dbReference type="InterPro" id="IPR036291">
    <property type="entry name" value="NAD(P)-bd_dom_sf"/>
</dbReference>
<dbReference type="AlphaFoldDB" id="A0A0A2E207"/>
<evidence type="ECO:0000259" key="4">
    <source>
        <dbReference type="Pfam" id="PF08501"/>
    </source>
</evidence>
<dbReference type="STRING" id="28115.HQ47_08595"/>
<accession>A0A0A2E207</accession>
<dbReference type="Proteomes" id="UP000030103">
    <property type="component" value="Unassembled WGS sequence"/>
</dbReference>
<feature type="domain" description="Shikimate dehydrogenase substrate binding N-terminal" evidence="4">
    <location>
        <begin position="6"/>
        <end position="87"/>
    </location>
</feature>
<sequence>MKTYGLIGFPLEHSASADYFNAKFKAEGLNAEYKPFAIESLKDLSDILKQNPSLRGFNVTSPHKENILNHLSYIDPEAKLIGAVNVVKIKRGFLGRKEFWGYNTDYLAFEETIRNLDLPPFQKALILGSGGASKAVERSFKRLGIACDVVSRTPQGAQKSYHDITPEVLTSYTIIVNATPLGMQPYIDKAPEISYHALSDNQLCYDLIYNPEKTEFLKQAEARGARIKNGLEMLILQANEAWEIWRRS</sequence>
<reference evidence="5 6" key="1">
    <citation type="submission" date="2014-09" db="EMBL/GenBank/DDBJ databases">
        <title>Draft Genome Sequence of Porphyromonas macacae COT-192_OH2859.</title>
        <authorList>
            <person name="Wallis C."/>
            <person name="Deusch O."/>
            <person name="O'Flynn C."/>
            <person name="Davis I."/>
            <person name="Horsfall A."/>
            <person name="Kirkwood N."/>
            <person name="Harris S."/>
            <person name="Eisen J.A."/>
            <person name="Coil D.A."/>
            <person name="Darling A.E."/>
            <person name="Jospin G."/>
            <person name="Alexiev A."/>
        </authorList>
    </citation>
    <scope>NUCLEOTIDE SEQUENCE [LARGE SCALE GENOMIC DNA]</scope>
    <source>
        <strain evidence="6">COT-192 OH2859</strain>
    </source>
</reference>
<protein>
    <submittedName>
        <fullName evidence="5">Shikimate dehydrogenase</fullName>
        <ecNumber evidence="5">1.1.1.25</ecNumber>
    </submittedName>
</protein>
<dbReference type="Gene3D" id="3.40.50.10860">
    <property type="entry name" value="Leucine Dehydrogenase, chain A, domain 1"/>
    <property type="match status" value="1"/>
</dbReference>
<comment type="pathway">
    <text evidence="1">Metabolic intermediate biosynthesis; chorismate biosynthesis; chorismate from D-erythrose 4-phosphate and phosphoenolpyruvate: step 4/7.</text>
</comment>
<evidence type="ECO:0000256" key="1">
    <source>
        <dbReference type="ARBA" id="ARBA00004871"/>
    </source>
</evidence>
<dbReference type="InterPro" id="IPR046346">
    <property type="entry name" value="Aminoacid_DH-like_N_sf"/>
</dbReference>
<dbReference type="GO" id="GO:0009423">
    <property type="term" value="P:chorismate biosynthetic process"/>
    <property type="evidence" value="ECO:0007669"/>
    <property type="project" value="TreeGrafter"/>
</dbReference>
<dbReference type="GO" id="GO:0050661">
    <property type="term" value="F:NADP binding"/>
    <property type="evidence" value="ECO:0007669"/>
    <property type="project" value="TreeGrafter"/>
</dbReference>
<organism evidence="5 6">
    <name type="scientific">Porphyromonas macacae</name>
    <dbReference type="NCBI Taxonomy" id="28115"/>
    <lineage>
        <taxon>Bacteria</taxon>
        <taxon>Pseudomonadati</taxon>
        <taxon>Bacteroidota</taxon>
        <taxon>Bacteroidia</taxon>
        <taxon>Bacteroidales</taxon>
        <taxon>Porphyromonadaceae</taxon>
        <taxon>Porphyromonas</taxon>
    </lineage>
</organism>
<keyword evidence="2 5" id="KW-0560">Oxidoreductase</keyword>
<evidence type="ECO:0000256" key="2">
    <source>
        <dbReference type="ARBA" id="ARBA00023002"/>
    </source>
</evidence>
<dbReference type="EMBL" id="JRFA01000025">
    <property type="protein sequence ID" value="KGN72913.1"/>
    <property type="molecule type" value="Genomic_DNA"/>
</dbReference>
<dbReference type="GO" id="GO:0019632">
    <property type="term" value="P:shikimate metabolic process"/>
    <property type="evidence" value="ECO:0007669"/>
    <property type="project" value="TreeGrafter"/>
</dbReference>
<dbReference type="InterPro" id="IPR013708">
    <property type="entry name" value="Shikimate_DH-bd_N"/>
</dbReference>
<dbReference type="InterPro" id="IPR022893">
    <property type="entry name" value="Shikimate_DH_fam"/>
</dbReference>
<name>A0A0A2E207_9PORP</name>
<dbReference type="CDD" id="cd01065">
    <property type="entry name" value="NAD_bind_Shikimate_DH"/>
    <property type="match status" value="1"/>
</dbReference>
<evidence type="ECO:0000256" key="3">
    <source>
        <dbReference type="ARBA" id="ARBA00023141"/>
    </source>
</evidence>
<dbReference type="GO" id="GO:0005829">
    <property type="term" value="C:cytosol"/>
    <property type="evidence" value="ECO:0007669"/>
    <property type="project" value="TreeGrafter"/>
</dbReference>
<dbReference type="OrthoDB" id="9792692at2"/>
<dbReference type="PANTHER" id="PTHR21089">
    <property type="entry name" value="SHIKIMATE DEHYDROGENASE"/>
    <property type="match status" value="1"/>
</dbReference>
<dbReference type="SUPFAM" id="SSF53223">
    <property type="entry name" value="Aminoacid dehydrogenase-like, N-terminal domain"/>
    <property type="match status" value="1"/>
</dbReference>
<keyword evidence="6" id="KW-1185">Reference proteome</keyword>
<proteinExistence type="predicted"/>
<dbReference type="RefSeq" id="WP_036874783.1">
    <property type="nucleotide sequence ID" value="NZ_JRFA01000025.1"/>
</dbReference>
<comment type="caution">
    <text evidence="5">The sequence shown here is derived from an EMBL/GenBank/DDBJ whole genome shotgun (WGS) entry which is preliminary data.</text>
</comment>
<evidence type="ECO:0000313" key="5">
    <source>
        <dbReference type="EMBL" id="KGN72913.1"/>
    </source>
</evidence>
<dbReference type="SUPFAM" id="SSF51735">
    <property type="entry name" value="NAD(P)-binding Rossmann-fold domains"/>
    <property type="match status" value="1"/>
</dbReference>
<evidence type="ECO:0000313" key="6">
    <source>
        <dbReference type="Proteomes" id="UP000030103"/>
    </source>
</evidence>
<dbReference type="PANTHER" id="PTHR21089:SF1">
    <property type="entry name" value="BIFUNCTIONAL 3-DEHYDROQUINATE DEHYDRATASE_SHIKIMATE DEHYDROGENASE, CHLOROPLASTIC"/>
    <property type="match status" value="1"/>
</dbReference>
<dbReference type="GO" id="GO:0009073">
    <property type="term" value="P:aromatic amino acid family biosynthetic process"/>
    <property type="evidence" value="ECO:0007669"/>
    <property type="project" value="UniProtKB-KW"/>
</dbReference>
<dbReference type="Pfam" id="PF08501">
    <property type="entry name" value="Shikimate_dh_N"/>
    <property type="match status" value="1"/>
</dbReference>
<dbReference type="Gene3D" id="3.40.50.720">
    <property type="entry name" value="NAD(P)-binding Rossmann-like Domain"/>
    <property type="match status" value="1"/>
</dbReference>